<evidence type="ECO:0000313" key="2">
    <source>
        <dbReference type="Proteomes" id="UP000626109"/>
    </source>
</evidence>
<protein>
    <recommendedName>
        <fullName evidence="3">Phytanoyl-CoA dioxygenase</fullName>
    </recommendedName>
</protein>
<dbReference type="AlphaFoldDB" id="A0A813J1U0"/>
<sequence length="147" mass="16448">MKHPFSLLVGVALSDMLREGQGNLCVWPGSHYFTNRHSRWPDGKIRRAGGGWSPGDGPLPDLGQASQLRLKAGDVVLLHCESAHCGGPLESSDIRYMVYFRIRHCDWERMLAEEAFAADMWCDLEGVQEHLREAEPTANATLETMPE</sequence>
<dbReference type="Pfam" id="PF05721">
    <property type="entry name" value="PhyH"/>
    <property type="match status" value="1"/>
</dbReference>
<dbReference type="Gene3D" id="2.60.120.620">
    <property type="entry name" value="q2cbj1_9rhob like domain"/>
    <property type="match status" value="1"/>
</dbReference>
<dbReference type="Proteomes" id="UP000626109">
    <property type="component" value="Unassembled WGS sequence"/>
</dbReference>
<proteinExistence type="predicted"/>
<evidence type="ECO:0000313" key="1">
    <source>
        <dbReference type="EMBL" id="CAE8662766.1"/>
    </source>
</evidence>
<name>A0A813J1U0_POLGL</name>
<organism evidence="1 2">
    <name type="scientific">Polarella glacialis</name>
    <name type="common">Dinoflagellate</name>
    <dbReference type="NCBI Taxonomy" id="89957"/>
    <lineage>
        <taxon>Eukaryota</taxon>
        <taxon>Sar</taxon>
        <taxon>Alveolata</taxon>
        <taxon>Dinophyceae</taxon>
        <taxon>Suessiales</taxon>
        <taxon>Suessiaceae</taxon>
        <taxon>Polarella</taxon>
    </lineage>
</organism>
<dbReference type="InterPro" id="IPR008775">
    <property type="entry name" value="Phytyl_CoA_dOase-like"/>
</dbReference>
<dbReference type="EMBL" id="CAJNNW010018355">
    <property type="protein sequence ID" value="CAE8662766.1"/>
    <property type="molecule type" value="Genomic_DNA"/>
</dbReference>
<accession>A0A813J1U0</accession>
<evidence type="ECO:0008006" key="3">
    <source>
        <dbReference type="Google" id="ProtNLM"/>
    </source>
</evidence>
<comment type="caution">
    <text evidence="1">The sequence shown here is derived from an EMBL/GenBank/DDBJ whole genome shotgun (WGS) entry which is preliminary data.</text>
</comment>
<gene>
    <name evidence="1" type="ORF">PGLA2088_LOCUS15012</name>
</gene>
<dbReference type="SUPFAM" id="SSF51197">
    <property type="entry name" value="Clavaminate synthase-like"/>
    <property type="match status" value="1"/>
</dbReference>
<reference evidence="1" key="1">
    <citation type="submission" date="2021-02" db="EMBL/GenBank/DDBJ databases">
        <authorList>
            <person name="Dougan E. K."/>
            <person name="Rhodes N."/>
            <person name="Thang M."/>
            <person name="Chan C."/>
        </authorList>
    </citation>
    <scope>NUCLEOTIDE SEQUENCE</scope>
</reference>